<organism evidence="4 5">
    <name type="scientific">Acacia crassicarpa</name>
    <name type="common">northern wattle</name>
    <dbReference type="NCBI Taxonomy" id="499986"/>
    <lineage>
        <taxon>Eukaryota</taxon>
        <taxon>Viridiplantae</taxon>
        <taxon>Streptophyta</taxon>
        <taxon>Embryophyta</taxon>
        <taxon>Tracheophyta</taxon>
        <taxon>Spermatophyta</taxon>
        <taxon>Magnoliopsida</taxon>
        <taxon>eudicotyledons</taxon>
        <taxon>Gunneridae</taxon>
        <taxon>Pentapetalae</taxon>
        <taxon>rosids</taxon>
        <taxon>fabids</taxon>
        <taxon>Fabales</taxon>
        <taxon>Fabaceae</taxon>
        <taxon>Caesalpinioideae</taxon>
        <taxon>mimosoid clade</taxon>
        <taxon>Acacieae</taxon>
        <taxon>Acacia</taxon>
    </lineage>
</organism>
<feature type="domain" description="RING-type" evidence="3">
    <location>
        <begin position="798"/>
        <end position="837"/>
    </location>
</feature>
<keyword evidence="1" id="KW-0863">Zinc-finger</keyword>
<dbReference type="CDD" id="cd16647">
    <property type="entry name" value="mRING-HC-C3HC5_NEU1"/>
    <property type="match status" value="1"/>
</dbReference>
<gene>
    <name evidence="4" type="ORF">QN277_019406</name>
</gene>
<keyword evidence="1" id="KW-0862">Zinc</keyword>
<evidence type="ECO:0000259" key="3">
    <source>
        <dbReference type="PROSITE" id="PS50089"/>
    </source>
</evidence>
<dbReference type="Pfam" id="PF13920">
    <property type="entry name" value="zf-C3HC4_3"/>
    <property type="match status" value="1"/>
</dbReference>
<name>A0AAE1MQX9_9FABA</name>
<dbReference type="EMBL" id="JAWXYG010000005">
    <property type="protein sequence ID" value="KAK4270623.1"/>
    <property type="molecule type" value="Genomic_DNA"/>
</dbReference>
<feature type="region of interest" description="Disordered" evidence="2">
    <location>
        <begin position="770"/>
        <end position="793"/>
    </location>
</feature>
<sequence length="850" mass="96486">MASSQVEIVLTSPFGCVLRKYNHRERFRETASSRVSSSSQAATFQNSDRRNFVDKICNNNDGSQVANNNNLGFAKKENKEDESLSPSSNNNNNFNPRQQSQILDRWAARKAKEMVSTIETEAELLENMGSSSNTSTSSSSSETILNNRGASSLVQIWEKRLNNLNPSSPLKCNTVTSRTSSFGSSDVGEIFTVDETSSSSSYSDWVVGDTNTEATTCSTPKVADLIKRLKDNKYEQSNNNIMMMGSSGLSSSRSETSPVVPSPRIRGRRAFTDLLMQMERDRHGELNNLAQLAPVSNFSQRGRGRIQSLMRLRLLKRHHESTIYEVNRPPKGSSIMHLRERFNAEVKQRSTTESEIVSSRNTRPDQHKNPMGQHGLNPIRTDRAVNVTNDCQIANDYSSAACAPKPGSQTNEEEEEEAHASSSETVFSEAQNIIASQEVGETSTCCNNMVDSSDANRHETKDEADMAEVNQLDNIYGAEETEIMNNSYVDERRTMNNIEEDYHEYASESINDYDHDDEENYYDWMSPIARPRSYWEDRRQAWYKEMLDTAASDNKEEIRQLLERRRVSTLLSSDMRERMDKLMEYHIGTQTQFMSSSQEVDEDNSGGGSRMGQLVSFLQQHIQRHGRNLEEKEEAEKQEAREEEEESLMSNGGVYNETSCYQPLSTQIVSSSSPNTSSWSYRGNEVTSDDSDEDRVDESATCSIQPSPCQSFYQDCRQSSSTINPHPTEMDIIYDMRGQMEQLYREMAEMRKSLKSCIDMQMMLQKSMKREVNNTVREKKTKKKKGNEEKGDEKKGKCCICYEKEVDSVLYRCGHMCTCIKCANELQWNSGKCPICRAPIVDVVRVYVNS</sequence>
<feature type="compositionally biased region" description="Low complexity" evidence="2">
    <location>
        <begin position="84"/>
        <end position="95"/>
    </location>
</feature>
<evidence type="ECO:0000256" key="2">
    <source>
        <dbReference type="SAM" id="MobiDB-lite"/>
    </source>
</evidence>
<reference evidence="4" key="1">
    <citation type="submission" date="2023-10" db="EMBL/GenBank/DDBJ databases">
        <title>Chromosome-level genome of the transformable northern wattle, Acacia crassicarpa.</title>
        <authorList>
            <person name="Massaro I."/>
            <person name="Sinha N.R."/>
            <person name="Poethig S."/>
            <person name="Leichty A.R."/>
        </authorList>
    </citation>
    <scope>NUCLEOTIDE SEQUENCE</scope>
    <source>
        <strain evidence="4">Acra3RX</strain>
        <tissue evidence="4">Leaf</tissue>
    </source>
</reference>
<dbReference type="InterPro" id="IPR013083">
    <property type="entry name" value="Znf_RING/FYVE/PHD"/>
</dbReference>
<feature type="region of interest" description="Disordered" evidence="2">
    <location>
        <begin position="345"/>
        <end position="379"/>
    </location>
</feature>
<dbReference type="PANTHER" id="PTHR47820">
    <property type="entry name" value="BNAC05G24000D PROTEIN"/>
    <property type="match status" value="1"/>
</dbReference>
<feature type="compositionally biased region" description="Acidic residues" evidence="2">
    <location>
        <begin position="687"/>
        <end position="696"/>
    </location>
</feature>
<feature type="compositionally biased region" description="Low complexity" evidence="2">
    <location>
        <begin position="665"/>
        <end position="680"/>
    </location>
</feature>
<evidence type="ECO:0000313" key="5">
    <source>
        <dbReference type="Proteomes" id="UP001293593"/>
    </source>
</evidence>
<keyword evidence="5" id="KW-1185">Reference proteome</keyword>
<dbReference type="InterPro" id="IPR001841">
    <property type="entry name" value="Znf_RING"/>
</dbReference>
<comment type="caution">
    <text evidence="4">The sequence shown here is derived from an EMBL/GenBank/DDBJ whole genome shotgun (WGS) entry which is preliminary data.</text>
</comment>
<proteinExistence type="predicted"/>
<feature type="compositionally biased region" description="Basic and acidic residues" evidence="2">
    <location>
        <begin position="627"/>
        <end position="640"/>
    </location>
</feature>
<dbReference type="PROSITE" id="PS50089">
    <property type="entry name" value="ZF_RING_2"/>
    <property type="match status" value="1"/>
</dbReference>
<accession>A0AAE1MQX9</accession>
<feature type="region of interest" description="Disordered" evidence="2">
    <location>
        <begin position="78"/>
        <end position="99"/>
    </location>
</feature>
<feature type="region of interest" description="Disordered" evidence="2">
    <location>
        <begin position="622"/>
        <end position="703"/>
    </location>
</feature>
<feature type="compositionally biased region" description="Low complexity" evidence="2">
    <location>
        <begin position="130"/>
        <end position="141"/>
    </location>
</feature>
<evidence type="ECO:0000256" key="1">
    <source>
        <dbReference type="PROSITE-ProRule" id="PRU00175"/>
    </source>
</evidence>
<dbReference type="Gene3D" id="3.30.40.10">
    <property type="entry name" value="Zinc/RING finger domain, C3HC4 (zinc finger)"/>
    <property type="match status" value="1"/>
</dbReference>
<dbReference type="GO" id="GO:0008270">
    <property type="term" value="F:zinc ion binding"/>
    <property type="evidence" value="ECO:0007669"/>
    <property type="project" value="UniProtKB-KW"/>
</dbReference>
<dbReference type="AlphaFoldDB" id="A0AAE1MQX9"/>
<evidence type="ECO:0000313" key="4">
    <source>
        <dbReference type="EMBL" id="KAK4270623.1"/>
    </source>
</evidence>
<keyword evidence="1" id="KW-0479">Metal-binding</keyword>
<dbReference type="SUPFAM" id="SSF57850">
    <property type="entry name" value="RING/U-box"/>
    <property type="match status" value="1"/>
</dbReference>
<dbReference type="SMART" id="SM00184">
    <property type="entry name" value="RING"/>
    <property type="match status" value="1"/>
</dbReference>
<feature type="region of interest" description="Disordered" evidence="2">
    <location>
        <begin position="125"/>
        <end position="145"/>
    </location>
</feature>
<protein>
    <recommendedName>
        <fullName evidence="3">RING-type domain-containing protein</fullName>
    </recommendedName>
</protein>
<feature type="region of interest" description="Disordered" evidence="2">
    <location>
        <begin position="398"/>
        <end position="426"/>
    </location>
</feature>
<dbReference type="Proteomes" id="UP001293593">
    <property type="component" value="Unassembled WGS sequence"/>
</dbReference>
<dbReference type="PANTHER" id="PTHR47820:SF3">
    <property type="entry name" value="OS07G0499800 PROTEIN"/>
    <property type="match status" value="1"/>
</dbReference>